<feature type="compositionally biased region" description="Low complexity" evidence="2">
    <location>
        <begin position="13"/>
        <end position="26"/>
    </location>
</feature>
<evidence type="ECO:0000256" key="2">
    <source>
        <dbReference type="SAM" id="MobiDB-lite"/>
    </source>
</evidence>
<accession>A0A7S0HG53</accession>
<organism evidence="3">
    <name type="scientific">Hanusia phi</name>
    <dbReference type="NCBI Taxonomy" id="3032"/>
    <lineage>
        <taxon>Eukaryota</taxon>
        <taxon>Cryptophyceae</taxon>
        <taxon>Pyrenomonadales</taxon>
        <taxon>Geminigeraceae</taxon>
        <taxon>Hanusia</taxon>
    </lineage>
</organism>
<sequence length="155" mass="17681">MEELPPFVPHEGSISNSSEETTPSTVSEEEIKRQVLERAIDTEKVKQQVDDMIKQDEAYQATLHSLKEQEKSQQENPIKVLKIDSIEALCSHRLSEAVGENTKLWEEVRDWRSTSEALRKMLEEEQKKSSELAAQVELLRLKNKHLASKVEGASP</sequence>
<gene>
    <name evidence="3" type="ORF">HPHI1048_LOCUS7779</name>
</gene>
<proteinExistence type="predicted"/>
<reference evidence="3" key="1">
    <citation type="submission" date="2021-01" db="EMBL/GenBank/DDBJ databases">
        <authorList>
            <person name="Corre E."/>
            <person name="Pelletier E."/>
            <person name="Niang G."/>
            <person name="Scheremetjew M."/>
            <person name="Finn R."/>
            <person name="Kale V."/>
            <person name="Holt S."/>
            <person name="Cochrane G."/>
            <person name="Meng A."/>
            <person name="Brown T."/>
            <person name="Cohen L."/>
        </authorList>
    </citation>
    <scope>NUCLEOTIDE SEQUENCE</scope>
    <source>
        <strain evidence="3">CCMP325</strain>
    </source>
</reference>
<protein>
    <submittedName>
        <fullName evidence="3">Uncharacterized protein</fullName>
    </submittedName>
</protein>
<dbReference type="EMBL" id="HBEO01011247">
    <property type="protein sequence ID" value="CAD8479116.1"/>
    <property type="molecule type" value="Transcribed_RNA"/>
</dbReference>
<evidence type="ECO:0000313" key="3">
    <source>
        <dbReference type="EMBL" id="CAD8479116.1"/>
    </source>
</evidence>
<feature type="region of interest" description="Disordered" evidence="2">
    <location>
        <begin position="1"/>
        <end position="30"/>
    </location>
</feature>
<keyword evidence="1" id="KW-0175">Coiled coil</keyword>
<feature type="coiled-coil region" evidence="1">
    <location>
        <begin position="108"/>
        <end position="142"/>
    </location>
</feature>
<name>A0A7S0HG53_9CRYP</name>
<dbReference type="AlphaFoldDB" id="A0A7S0HG53"/>
<evidence type="ECO:0000256" key="1">
    <source>
        <dbReference type="SAM" id="Coils"/>
    </source>
</evidence>